<sequence>MPHTRSQGEPEFELTSPEQILRARHHLEPKFKLEEPEPTSTFKLAREQQQFLRETAEIMDKDKLRDQKIEEHDTLFRNQQAGFLDLQRLVGELAKRFDERPGGAFRANTETNPRRHVKAVTTRSGRGGEIEQPPPVVEVDEEPVDEEIELETTAGVPLRLDQACTAPISESSVERLKREKMEEKKRGKRVEVEAEDHVVATEAYLDYIPSSLALEPPEYPMVFEVDRTGGKP</sequence>
<evidence type="ECO:0000256" key="1">
    <source>
        <dbReference type="SAM" id="MobiDB-lite"/>
    </source>
</evidence>
<protein>
    <submittedName>
        <fullName evidence="2">Uncharacterized protein</fullName>
    </submittedName>
</protein>
<reference evidence="2 3" key="1">
    <citation type="submission" date="2019-05" db="EMBL/GenBank/DDBJ databases">
        <title>Mikania micrantha, genome provides insights into the molecular mechanism of rapid growth.</title>
        <authorList>
            <person name="Liu B."/>
        </authorList>
    </citation>
    <scope>NUCLEOTIDE SEQUENCE [LARGE SCALE GENOMIC DNA]</scope>
    <source>
        <strain evidence="2">NLD-2019</strain>
        <tissue evidence="2">Leaf</tissue>
    </source>
</reference>
<feature type="region of interest" description="Disordered" evidence="1">
    <location>
        <begin position="101"/>
        <end position="143"/>
    </location>
</feature>
<dbReference type="Proteomes" id="UP000326396">
    <property type="component" value="Linkage Group LG13"/>
</dbReference>
<dbReference type="OrthoDB" id="1937287at2759"/>
<evidence type="ECO:0000313" key="3">
    <source>
        <dbReference type="Proteomes" id="UP000326396"/>
    </source>
</evidence>
<dbReference type="AlphaFoldDB" id="A0A5N6PBM9"/>
<comment type="caution">
    <text evidence="2">The sequence shown here is derived from an EMBL/GenBank/DDBJ whole genome shotgun (WGS) entry which is preliminary data.</text>
</comment>
<proteinExistence type="predicted"/>
<dbReference type="EMBL" id="SZYD01000005">
    <property type="protein sequence ID" value="KAD6118894.1"/>
    <property type="molecule type" value="Genomic_DNA"/>
</dbReference>
<accession>A0A5N6PBM9</accession>
<gene>
    <name evidence="2" type="ORF">E3N88_10165</name>
</gene>
<name>A0A5N6PBM9_9ASTR</name>
<evidence type="ECO:0000313" key="2">
    <source>
        <dbReference type="EMBL" id="KAD6118894.1"/>
    </source>
</evidence>
<keyword evidence="3" id="KW-1185">Reference proteome</keyword>
<organism evidence="2 3">
    <name type="scientific">Mikania micrantha</name>
    <name type="common">bitter vine</name>
    <dbReference type="NCBI Taxonomy" id="192012"/>
    <lineage>
        <taxon>Eukaryota</taxon>
        <taxon>Viridiplantae</taxon>
        <taxon>Streptophyta</taxon>
        <taxon>Embryophyta</taxon>
        <taxon>Tracheophyta</taxon>
        <taxon>Spermatophyta</taxon>
        <taxon>Magnoliopsida</taxon>
        <taxon>eudicotyledons</taxon>
        <taxon>Gunneridae</taxon>
        <taxon>Pentapetalae</taxon>
        <taxon>asterids</taxon>
        <taxon>campanulids</taxon>
        <taxon>Asterales</taxon>
        <taxon>Asteraceae</taxon>
        <taxon>Asteroideae</taxon>
        <taxon>Heliantheae alliance</taxon>
        <taxon>Eupatorieae</taxon>
        <taxon>Mikania</taxon>
    </lineage>
</organism>